<protein>
    <submittedName>
        <fullName evidence="2">Uncharacterized protein</fullName>
    </submittedName>
</protein>
<dbReference type="Proteomes" id="UP000270471">
    <property type="component" value="Unassembled WGS sequence"/>
</dbReference>
<evidence type="ECO:0000313" key="3">
    <source>
        <dbReference type="Proteomes" id="UP000270471"/>
    </source>
</evidence>
<organism evidence="2 3">
    <name type="scientific">Streptomyces shenzhenensis</name>
    <dbReference type="NCBI Taxonomy" id="943815"/>
    <lineage>
        <taxon>Bacteria</taxon>
        <taxon>Bacillati</taxon>
        <taxon>Actinomycetota</taxon>
        <taxon>Actinomycetes</taxon>
        <taxon>Kitasatosporales</taxon>
        <taxon>Streptomycetaceae</taxon>
        <taxon>Streptomyces</taxon>
    </lineage>
</organism>
<sequence length="117" mass="13036">MRGKPRQVIVDGKPMIAMSEKEFESLLATRRQLGSQTAKMRMLRDTLVEVGDFLDSVAEALDADVPPVSQEVPLPSGPRRPPPALIAEIRRRAHQMRAITGAGRTPRGRRPSDQRRT</sequence>
<keyword evidence="3" id="KW-1185">Reference proteome</keyword>
<dbReference type="OrthoDB" id="3386619at2"/>
<dbReference type="EMBL" id="PENI01000082">
    <property type="protein sequence ID" value="RMB79378.1"/>
    <property type="molecule type" value="Genomic_DNA"/>
</dbReference>
<gene>
    <name evidence="2" type="ORF">CTZ28_45935</name>
</gene>
<dbReference type="AlphaFoldDB" id="A0A3M0HTH2"/>
<reference evidence="2 3" key="1">
    <citation type="submission" date="2017-11" db="EMBL/GenBank/DDBJ databases">
        <title>Draft genome of actinobacteria isolated from guarana (Paullinia cupana (Mart.) Ducke.</title>
        <authorList>
            <person name="Siqueira K.A."/>
            <person name="Liotti R.G."/>
            <person name="Mendes T.A.O."/>
            <person name="Soares M.A."/>
        </authorList>
    </citation>
    <scope>NUCLEOTIDE SEQUENCE [LARGE SCALE GENOMIC DNA]</scope>
    <source>
        <strain evidence="2 3">193</strain>
    </source>
</reference>
<accession>A0A3M0HTH2</accession>
<evidence type="ECO:0000313" key="2">
    <source>
        <dbReference type="EMBL" id="RMB79378.1"/>
    </source>
</evidence>
<name>A0A3M0HTH2_9ACTN</name>
<feature type="region of interest" description="Disordered" evidence="1">
    <location>
        <begin position="97"/>
        <end position="117"/>
    </location>
</feature>
<proteinExistence type="predicted"/>
<dbReference type="RefSeq" id="WP_121895944.1">
    <property type="nucleotide sequence ID" value="NZ_PENI01000082.1"/>
</dbReference>
<evidence type="ECO:0000256" key="1">
    <source>
        <dbReference type="SAM" id="MobiDB-lite"/>
    </source>
</evidence>
<comment type="caution">
    <text evidence="2">The sequence shown here is derived from an EMBL/GenBank/DDBJ whole genome shotgun (WGS) entry which is preliminary data.</text>
</comment>